<proteinExistence type="predicted"/>
<accession>A0ACB9G404</accession>
<dbReference type="Proteomes" id="UP001055811">
    <property type="component" value="Linkage Group LG02"/>
</dbReference>
<evidence type="ECO:0000313" key="2">
    <source>
        <dbReference type="Proteomes" id="UP001055811"/>
    </source>
</evidence>
<keyword evidence="2" id="KW-1185">Reference proteome</keyword>
<reference evidence="2" key="1">
    <citation type="journal article" date="2022" name="Mol. Ecol. Resour.">
        <title>The genomes of chicory, endive, great burdock and yacon provide insights into Asteraceae palaeo-polyploidization history and plant inulin production.</title>
        <authorList>
            <person name="Fan W."/>
            <person name="Wang S."/>
            <person name="Wang H."/>
            <person name="Wang A."/>
            <person name="Jiang F."/>
            <person name="Liu H."/>
            <person name="Zhao H."/>
            <person name="Xu D."/>
            <person name="Zhang Y."/>
        </authorList>
    </citation>
    <scope>NUCLEOTIDE SEQUENCE [LARGE SCALE GENOMIC DNA]</scope>
    <source>
        <strain evidence="2">cv. Punajuju</strain>
    </source>
</reference>
<gene>
    <name evidence="1" type="ORF">L2E82_07177</name>
</gene>
<comment type="caution">
    <text evidence="1">The sequence shown here is derived from an EMBL/GenBank/DDBJ whole genome shotgun (WGS) entry which is preliminary data.</text>
</comment>
<sequence>MIRSNTPSPTCHRAYSKQISFNPKFLLTHSSIAPIHPPLPSLSSHSSDLRWLPIRPSHPRSGTDFSPPFVRPPAYKNPTCNDLRKSGSIPLQMLSIRFWIRRSIHLPPP</sequence>
<reference evidence="1 2" key="2">
    <citation type="journal article" date="2022" name="Mol. Ecol. Resour.">
        <title>The genomes of chicory, endive, great burdock and yacon provide insights into Asteraceae paleo-polyploidization history and plant inulin production.</title>
        <authorList>
            <person name="Fan W."/>
            <person name="Wang S."/>
            <person name="Wang H."/>
            <person name="Wang A."/>
            <person name="Jiang F."/>
            <person name="Liu H."/>
            <person name="Zhao H."/>
            <person name="Xu D."/>
            <person name="Zhang Y."/>
        </authorList>
    </citation>
    <scope>NUCLEOTIDE SEQUENCE [LARGE SCALE GENOMIC DNA]</scope>
    <source>
        <strain evidence="2">cv. Punajuju</strain>
        <tissue evidence="1">Leaves</tissue>
    </source>
</reference>
<protein>
    <submittedName>
        <fullName evidence="1">Uncharacterized protein</fullName>
    </submittedName>
</protein>
<dbReference type="EMBL" id="CM042010">
    <property type="protein sequence ID" value="KAI3778132.1"/>
    <property type="molecule type" value="Genomic_DNA"/>
</dbReference>
<name>A0ACB9G404_CICIN</name>
<evidence type="ECO:0000313" key="1">
    <source>
        <dbReference type="EMBL" id="KAI3778132.1"/>
    </source>
</evidence>
<organism evidence="1 2">
    <name type="scientific">Cichorium intybus</name>
    <name type="common">Chicory</name>
    <dbReference type="NCBI Taxonomy" id="13427"/>
    <lineage>
        <taxon>Eukaryota</taxon>
        <taxon>Viridiplantae</taxon>
        <taxon>Streptophyta</taxon>
        <taxon>Embryophyta</taxon>
        <taxon>Tracheophyta</taxon>
        <taxon>Spermatophyta</taxon>
        <taxon>Magnoliopsida</taxon>
        <taxon>eudicotyledons</taxon>
        <taxon>Gunneridae</taxon>
        <taxon>Pentapetalae</taxon>
        <taxon>asterids</taxon>
        <taxon>campanulids</taxon>
        <taxon>Asterales</taxon>
        <taxon>Asteraceae</taxon>
        <taxon>Cichorioideae</taxon>
        <taxon>Cichorieae</taxon>
        <taxon>Cichoriinae</taxon>
        <taxon>Cichorium</taxon>
    </lineage>
</organism>